<proteinExistence type="predicted"/>
<comment type="subcellular location">
    <subcellularLocation>
        <location evidence="1">Nucleus</location>
    </subcellularLocation>
</comment>
<dbReference type="InterPro" id="IPR009057">
    <property type="entry name" value="Homeodomain-like_sf"/>
</dbReference>
<dbReference type="NCBIfam" id="TIGR01557">
    <property type="entry name" value="myb_SHAQKYF"/>
    <property type="match status" value="1"/>
</dbReference>
<evidence type="ECO:0000313" key="11">
    <source>
        <dbReference type="Proteomes" id="UP001346149"/>
    </source>
</evidence>
<dbReference type="InterPro" id="IPR001005">
    <property type="entry name" value="SANT/Myb"/>
</dbReference>
<dbReference type="GO" id="GO:0010468">
    <property type="term" value="P:regulation of gene expression"/>
    <property type="evidence" value="ECO:0007669"/>
    <property type="project" value="UniProtKB-ARBA"/>
</dbReference>
<protein>
    <submittedName>
        <fullName evidence="10">Uncharacterized protein</fullName>
    </submittedName>
</protein>
<dbReference type="InterPro" id="IPR017930">
    <property type="entry name" value="Myb_dom"/>
</dbReference>
<dbReference type="Proteomes" id="UP001346149">
    <property type="component" value="Unassembled WGS sequence"/>
</dbReference>
<dbReference type="AlphaFoldDB" id="A0AAN7MFU8"/>
<feature type="region of interest" description="Disordered" evidence="6">
    <location>
        <begin position="169"/>
        <end position="200"/>
    </location>
</feature>
<dbReference type="FunFam" id="1.10.10.60:FF:000023">
    <property type="entry name" value="protein REVEILLE 6 isoform X1"/>
    <property type="match status" value="1"/>
</dbReference>
<evidence type="ECO:0000256" key="2">
    <source>
        <dbReference type="ARBA" id="ARBA00023015"/>
    </source>
</evidence>
<dbReference type="Gene3D" id="1.10.10.60">
    <property type="entry name" value="Homeodomain-like"/>
    <property type="match status" value="1"/>
</dbReference>
<keyword evidence="4" id="KW-0804">Transcription</keyword>
<keyword evidence="11" id="KW-1185">Reference proteome</keyword>
<evidence type="ECO:0000259" key="7">
    <source>
        <dbReference type="PROSITE" id="PS50090"/>
    </source>
</evidence>
<evidence type="ECO:0000259" key="9">
    <source>
        <dbReference type="PROSITE" id="PS51294"/>
    </source>
</evidence>
<comment type="caution">
    <text evidence="10">The sequence shown here is derived from an EMBL/GenBank/DDBJ whole genome shotgun (WGS) entry which is preliminary data.</text>
</comment>
<gene>
    <name evidence="10" type="ORF">SAY86_004356</name>
</gene>
<dbReference type="SUPFAM" id="SSF46689">
    <property type="entry name" value="Homeodomain-like"/>
    <property type="match status" value="1"/>
</dbReference>
<dbReference type="PROSITE" id="PS50090">
    <property type="entry name" value="MYB_LIKE"/>
    <property type="match status" value="1"/>
</dbReference>
<evidence type="ECO:0000313" key="10">
    <source>
        <dbReference type="EMBL" id="KAK4804539.1"/>
    </source>
</evidence>
<dbReference type="PANTHER" id="PTHR12802:SF155">
    <property type="entry name" value="DEUBIQUITINASE MYSM1"/>
    <property type="match status" value="1"/>
</dbReference>
<dbReference type="EMBL" id="JAXQNO010000001">
    <property type="protein sequence ID" value="KAK4804539.1"/>
    <property type="molecule type" value="Genomic_DNA"/>
</dbReference>
<feature type="domain" description="Myb-like" evidence="7">
    <location>
        <begin position="117"/>
        <end position="167"/>
    </location>
</feature>
<accession>A0AAN7MFU8</accession>
<organism evidence="10 11">
    <name type="scientific">Trapa natans</name>
    <name type="common">Water chestnut</name>
    <dbReference type="NCBI Taxonomy" id="22666"/>
    <lineage>
        <taxon>Eukaryota</taxon>
        <taxon>Viridiplantae</taxon>
        <taxon>Streptophyta</taxon>
        <taxon>Embryophyta</taxon>
        <taxon>Tracheophyta</taxon>
        <taxon>Spermatophyta</taxon>
        <taxon>Magnoliopsida</taxon>
        <taxon>eudicotyledons</taxon>
        <taxon>Gunneridae</taxon>
        <taxon>Pentapetalae</taxon>
        <taxon>rosids</taxon>
        <taxon>malvids</taxon>
        <taxon>Myrtales</taxon>
        <taxon>Lythraceae</taxon>
        <taxon>Trapa</taxon>
    </lineage>
</organism>
<dbReference type="SMART" id="SM00717">
    <property type="entry name" value="SANT"/>
    <property type="match status" value="1"/>
</dbReference>
<dbReference type="Pfam" id="PF00249">
    <property type="entry name" value="Myb_DNA-binding"/>
    <property type="match status" value="1"/>
</dbReference>
<reference evidence="10 11" key="1">
    <citation type="journal article" date="2023" name="Hortic Res">
        <title>Pangenome of water caltrop reveals structural variations and asymmetric subgenome divergence after allopolyploidization.</title>
        <authorList>
            <person name="Zhang X."/>
            <person name="Chen Y."/>
            <person name="Wang L."/>
            <person name="Yuan Y."/>
            <person name="Fang M."/>
            <person name="Shi L."/>
            <person name="Lu R."/>
            <person name="Comes H.P."/>
            <person name="Ma Y."/>
            <person name="Chen Y."/>
            <person name="Huang G."/>
            <person name="Zhou Y."/>
            <person name="Zheng Z."/>
            <person name="Qiu Y."/>
        </authorList>
    </citation>
    <scope>NUCLEOTIDE SEQUENCE [LARGE SCALE GENOMIC DNA]</scope>
    <source>
        <strain evidence="10">F231</strain>
    </source>
</reference>
<dbReference type="PROSITE" id="PS51293">
    <property type="entry name" value="SANT"/>
    <property type="match status" value="1"/>
</dbReference>
<dbReference type="PANTHER" id="PTHR12802">
    <property type="entry name" value="SWI/SNF COMPLEX-RELATED"/>
    <property type="match status" value="1"/>
</dbReference>
<keyword evidence="3" id="KW-0238">DNA-binding</keyword>
<dbReference type="PROSITE" id="PS51294">
    <property type="entry name" value="HTH_MYB"/>
    <property type="match status" value="1"/>
</dbReference>
<keyword evidence="5" id="KW-0539">Nucleus</keyword>
<feature type="region of interest" description="Disordered" evidence="6">
    <location>
        <begin position="216"/>
        <end position="241"/>
    </location>
</feature>
<evidence type="ECO:0000259" key="8">
    <source>
        <dbReference type="PROSITE" id="PS51293"/>
    </source>
</evidence>
<keyword evidence="2" id="KW-0805">Transcription regulation</keyword>
<evidence type="ECO:0000256" key="5">
    <source>
        <dbReference type="ARBA" id="ARBA00023242"/>
    </source>
</evidence>
<feature type="compositionally biased region" description="Basic residues" evidence="6">
    <location>
        <begin position="188"/>
        <end position="198"/>
    </location>
</feature>
<evidence type="ECO:0000256" key="6">
    <source>
        <dbReference type="SAM" id="MobiDB-lite"/>
    </source>
</evidence>
<name>A0AAN7MFU8_TRANT</name>
<evidence type="ECO:0000256" key="3">
    <source>
        <dbReference type="ARBA" id="ARBA00023125"/>
    </source>
</evidence>
<sequence>MDGFSPADTIESSLYGLCSQILQTFESISESNCKQKLDLQTKRRSCTLGSSVLLDRSLSTAMTVQDHNRGSRLSTILAGQDELPMGAGLQSRNTDNELKEQISWSAEHSPKARKPYTITKQREKWTEEEHNKFLEALKLYGRAWRRIEEHVGTKTTIQIRSHAQKFFSKVVRDPTGGSVEPIEIPPPRPKRKPNHPYPRKLADPLVNIVASKMDQQRSLSPNSSFSEEEQQSPTSVLSAVGSGSSIVCPTEEIGFSSPPPAAVASVLHENLELFPNLFLGRKLEAKEASACARHIKLFGAVLPVSDAEESISNIKDVSGQKPQEMSQWLTLSSENVEDGEVYNNRLRDELKIQSGSKVRELNLGKGSRSEMPGFMLGTSVIPTRREERGKGFVPYKRFIAEKSKCAIVCSEESRKKQRIRLCL</sequence>
<evidence type="ECO:0000256" key="4">
    <source>
        <dbReference type="ARBA" id="ARBA00023163"/>
    </source>
</evidence>
<evidence type="ECO:0000256" key="1">
    <source>
        <dbReference type="ARBA" id="ARBA00004123"/>
    </source>
</evidence>
<dbReference type="GO" id="GO:0005634">
    <property type="term" value="C:nucleus"/>
    <property type="evidence" value="ECO:0007669"/>
    <property type="project" value="UniProtKB-SubCell"/>
</dbReference>
<feature type="domain" description="HTH myb-type" evidence="9">
    <location>
        <begin position="117"/>
        <end position="171"/>
    </location>
</feature>
<dbReference type="CDD" id="cd00167">
    <property type="entry name" value="SANT"/>
    <property type="match status" value="1"/>
</dbReference>
<dbReference type="InterPro" id="IPR006447">
    <property type="entry name" value="Myb_dom_plants"/>
</dbReference>
<dbReference type="GO" id="GO:0003677">
    <property type="term" value="F:DNA binding"/>
    <property type="evidence" value="ECO:0007669"/>
    <property type="project" value="UniProtKB-KW"/>
</dbReference>
<dbReference type="InterPro" id="IPR017884">
    <property type="entry name" value="SANT_dom"/>
</dbReference>
<feature type="domain" description="SANT" evidence="8">
    <location>
        <begin position="120"/>
        <end position="171"/>
    </location>
</feature>